<name>A0ABD1JHU1_9TELE</name>
<dbReference type="AlphaFoldDB" id="A0ABD1JHU1"/>
<evidence type="ECO:0000259" key="1">
    <source>
        <dbReference type="PROSITE" id="PS50041"/>
    </source>
</evidence>
<evidence type="ECO:0000313" key="3">
    <source>
        <dbReference type="Proteomes" id="UP001591681"/>
    </source>
</evidence>
<dbReference type="InterPro" id="IPR016187">
    <property type="entry name" value="CTDL_fold"/>
</dbReference>
<reference evidence="2 3" key="1">
    <citation type="submission" date="2024-09" db="EMBL/GenBank/DDBJ databases">
        <title>A chromosome-level genome assembly of Gray's grenadier anchovy, Coilia grayii.</title>
        <authorList>
            <person name="Fu Z."/>
        </authorList>
    </citation>
    <scope>NUCLEOTIDE SEQUENCE [LARGE SCALE GENOMIC DNA]</scope>
    <source>
        <strain evidence="2">G4</strain>
        <tissue evidence="2">Muscle</tissue>
    </source>
</reference>
<dbReference type="SUPFAM" id="SSF56436">
    <property type="entry name" value="C-type lectin-like"/>
    <property type="match status" value="1"/>
</dbReference>
<dbReference type="InterPro" id="IPR050111">
    <property type="entry name" value="C-type_lectin/snaclec_domain"/>
</dbReference>
<dbReference type="InterPro" id="IPR001304">
    <property type="entry name" value="C-type_lectin-like"/>
</dbReference>
<dbReference type="Pfam" id="PF00059">
    <property type="entry name" value="Lectin_C"/>
    <property type="match status" value="1"/>
</dbReference>
<dbReference type="InterPro" id="IPR016186">
    <property type="entry name" value="C-type_lectin-like/link_sf"/>
</dbReference>
<accession>A0ABD1JHU1</accession>
<dbReference type="PANTHER" id="PTHR22803">
    <property type="entry name" value="MANNOSE, PHOSPHOLIPASE, LECTIN RECEPTOR RELATED"/>
    <property type="match status" value="1"/>
</dbReference>
<dbReference type="PROSITE" id="PS50041">
    <property type="entry name" value="C_TYPE_LECTIN_2"/>
    <property type="match status" value="1"/>
</dbReference>
<proteinExistence type="predicted"/>
<dbReference type="EMBL" id="JBHFQA010000016">
    <property type="protein sequence ID" value="KAL2085578.1"/>
    <property type="molecule type" value="Genomic_DNA"/>
</dbReference>
<organism evidence="2 3">
    <name type="scientific">Coilia grayii</name>
    <name type="common">Gray's grenadier anchovy</name>
    <dbReference type="NCBI Taxonomy" id="363190"/>
    <lineage>
        <taxon>Eukaryota</taxon>
        <taxon>Metazoa</taxon>
        <taxon>Chordata</taxon>
        <taxon>Craniata</taxon>
        <taxon>Vertebrata</taxon>
        <taxon>Euteleostomi</taxon>
        <taxon>Actinopterygii</taxon>
        <taxon>Neopterygii</taxon>
        <taxon>Teleostei</taxon>
        <taxon>Clupei</taxon>
        <taxon>Clupeiformes</taxon>
        <taxon>Clupeoidei</taxon>
        <taxon>Engraulidae</taxon>
        <taxon>Coilinae</taxon>
        <taxon>Coilia</taxon>
    </lineage>
</organism>
<sequence length="133" mass="14945">MEQSEREVAEGELLLLCTSSPILSGILSETLSSTDETAVGVQAWAPRPTACESGWTLHENRCFRFFNLPRTCTLAEGNTWYWTDGDPFDYTNWHAWEPNNAGGNEHRINTNFADGGVWNDLSCNQELPFVCVK</sequence>
<feature type="domain" description="C-type lectin" evidence="1">
    <location>
        <begin position="80"/>
        <end position="132"/>
    </location>
</feature>
<evidence type="ECO:0000313" key="2">
    <source>
        <dbReference type="EMBL" id="KAL2085578.1"/>
    </source>
</evidence>
<gene>
    <name evidence="2" type="ORF">ACEWY4_018898</name>
</gene>
<protein>
    <recommendedName>
        <fullName evidence="1">C-type lectin domain-containing protein</fullName>
    </recommendedName>
</protein>
<comment type="caution">
    <text evidence="2">The sequence shown here is derived from an EMBL/GenBank/DDBJ whole genome shotgun (WGS) entry which is preliminary data.</text>
</comment>
<keyword evidence="3" id="KW-1185">Reference proteome</keyword>
<dbReference type="Proteomes" id="UP001591681">
    <property type="component" value="Unassembled WGS sequence"/>
</dbReference>
<dbReference type="Gene3D" id="3.10.100.10">
    <property type="entry name" value="Mannose-Binding Protein A, subunit A"/>
    <property type="match status" value="1"/>
</dbReference>